<dbReference type="InterPro" id="IPR005839">
    <property type="entry name" value="Methylthiotransferase"/>
</dbReference>
<evidence type="ECO:0000256" key="8">
    <source>
        <dbReference type="ARBA" id="ARBA00023004"/>
    </source>
</evidence>
<dbReference type="Gene3D" id="3.80.30.20">
    <property type="entry name" value="tm_1862 like domain"/>
    <property type="match status" value="1"/>
</dbReference>
<sequence length="447" mass="50485">MTYFFETYGCQMNTAESAALILVLRERGWSAAENGEGADLVLLNTCSVRQTAEQRVLGRLAHYHALKKKRSIGGNPFTLILAGCMAQRLGEALKEQGAVDYVMGTGGRSVFPFILEILERALPGEKPLLTELDLLEEKPAFSFSPFHLEEEGPEQNFRSFVPIMHGCNNYCSYCIVPYVRGREISRSPASIAEEIHLLAERGVREITLLGQNVNSYRFEDALDFPGLLELVARETAGTPIRWVRFLSSHPKDLSSRAIQVMAENPVFCRHLHLCVQHGSNAILSAMNRRYTRERYLELVAEIREAMPDITLSTDILVGFPGETEEDLELTLDLMERVKFLYAYTYHYNPREGTAAYALPDRIGEELKRKRLSRVMALQKKHTQELLKARVGSREQVLIEGISRKNADELIARTERDEMVVVPGDPRTIGSFTELTLSSLRGNTFRAK</sequence>
<dbReference type="SFLD" id="SFLDG01061">
    <property type="entry name" value="methylthiotransferase"/>
    <property type="match status" value="1"/>
</dbReference>
<feature type="domain" description="MTTase N-terminal" evidence="15">
    <location>
        <begin position="1"/>
        <end position="120"/>
    </location>
</feature>
<evidence type="ECO:0000259" key="14">
    <source>
        <dbReference type="PROSITE" id="PS50926"/>
    </source>
</evidence>
<comment type="function">
    <text evidence="2">Catalyzes the methylthiolation of N6-(dimethylallyl)adenosine (i(6)A), leading to the formation of 2-methylthio-N6-(dimethylallyl)adenosine (ms(2)i(6)A) at position 37 in tRNAs that read codons beginning with uridine.</text>
</comment>
<evidence type="ECO:0000259" key="15">
    <source>
        <dbReference type="PROSITE" id="PS51449"/>
    </source>
</evidence>
<keyword evidence="7" id="KW-0479">Metal-binding</keyword>
<dbReference type="GO" id="GO:0005829">
    <property type="term" value="C:cytosol"/>
    <property type="evidence" value="ECO:0007669"/>
    <property type="project" value="TreeGrafter"/>
</dbReference>
<name>F5YMU0_TREPZ</name>
<dbReference type="STRING" id="545694.TREPR_1730"/>
<dbReference type="GO" id="GO:0035597">
    <property type="term" value="F:tRNA-2-methylthio-N(6)-dimethylallyladenosine(37) synthase activity"/>
    <property type="evidence" value="ECO:0007669"/>
    <property type="project" value="UniProtKB-EC"/>
</dbReference>
<evidence type="ECO:0000256" key="1">
    <source>
        <dbReference type="ARBA" id="ARBA00001966"/>
    </source>
</evidence>
<dbReference type="PROSITE" id="PS51449">
    <property type="entry name" value="MTTASE_N"/>
    <property type="match status" value="1"/>
</dbReference>
<dbReference type="PROSITE" id="PS50926">
    <property type="entry name" value="TRAM"/>
    <property type="match status" value="1"/>
</dbReference>
<evidence type="ECO:0000259" key="16">
    <source>
        <dbReference type="PROSITE" id="PS51918"/>
    </source>
</evidence>
<comment type="cofactor">
    <cofactor evidence="1">
        <name>[4Fe-4S] cluster</name>
        <dbReference type="ChEBI" id="CHEBI:49883"/>
    </cofactor>
</comment>
<evidence type="ECO:0000256" key="4">
    <source>
        <dbReference type="ARBA" id="ARBA00022490"/>
    </source>
</evidence>
<dbReference type="Pfam" id="PF01938">
    <property type="entry name" value="TRAM"/>
    <property type="match status" value="1"/>
</dbReference>
<dbReference type="SFLD" id="SFLDG01082">
    <property type="entry name" value="B12-binding_domain_containing"/>
    <property type="match status" value="1"/>
</dbReference>
<dbReference type="FunFam" id="3.80.30.20:FF:000001">
    <property type="entry name" value="tRNA-2-methylthio-N(6)-dimethylallyladenosine synthase 2"/>
    <property type="match status" value="1"/>
</dbReference>
<dbReference type="EMBL" id="CP001843">
    <property type="protein sequence ID" value="AEF85198.1"/>
    <property type="molecule type" value="Genomic_DNA"/>
</dbReference>
<evidence type="ECO:0000256" key="7">
    <source>
        <dbReference type="ARBA" id="ARBA00022723"/>
    </source>
</evidence>
<feature type="domain" description="Radical SAM core" evidence="16">
    <location>
        <begin position="153"/>
        <end position="384"/>
    </location>
</feature>
<dbReference type="RefSeq" id="WP_015708397.1">
    <property type="nucleotide sequence ID" value="NC_015578.1"/>
</dbReference>
<reference evidence="17 18" key="2">
    <citation type="journal article" date="2011" name="ISME J.">
        <title>RNA-seq reveals cooperative metabolic interactions between two termite-gut spirochete species in co-culture.</title>
        <authorList>
            <person name="Rosenthal A.Z."/>
            <person name="Matson E.G."/>
            <person name="Eldar A."/>
            <person name="Leadbetter J.R."/>
        </authorList>
    </citation>
    <scope>NUCLEOTIDE SEQUENCE [LARGE SCALE GENOMIC DNA]</scope>
    <source>
        <strain evidence="18">ATCC BAA-887 / DSM 12427 / ZAS-2</strain>
    </source>
</reference>
<keyword evidence="9" id="KW-0411">Iron-sulfur</keyword>
<dbReference type="FunFam" id="3.40.50.12160:FF:000003">
    <property type="entry name" value="CDK5 regulatory subunit-associated protein 1"/>
    <property type="match status" value="1"/>
</dbReference>
<dbReference type="OrthoDB" id="9805215at2"/>
<dbReference type="GO" id="GO:0051539">
    <property type="term" value="F:4 iron, 4 sulfur cluster binding"/>
    <property type="evidence" value="ECO:0007669"/>
    <property type="project" value="UniProtKB-KW"/>
</dbReference>
<keyword evidence="5 17" id="KW-0808">Transferase</keyword>
<accession>F5YMU0</accession>
<dbReference type="PROSITE" id="PS01278">
    <property type="entry name" value="MTTASE_RADICAL"/>
    <property type="match status" value="1"/>
</dbReference>
<keyword evidence="18" id="KW-1185">Reference proteome</keyword>
<evidence type="ECO:0000256" key="13">
    <source>
        <dbReference type="ARBA" id="ARBA00081141"/>
    </source>
</evidence>
<reference evidence="18" key="1">
    <citation type="submission" date="2009-12" db="EMBL/GenBank/DDBJ databases">
        <title>Complete sequence of Treponema primitia strain ZAS-2.</title>
        <authorList>
            <person name="Tetu S.G."/>
            <person name="Matson E."/>
            <person name="Ren Q."/>
            <person name="Seshadri R."/>
            <person name="Elbourne L."/>
            <person name="Hassan K.A."/>
            <person name="Durkin A."/>
            <person name="Radune D."/>
            <person name="Mohamoud Y."/>
            <person name="Shay R."/>
            <person name="Jin S."/>
            <person name="Zhang X."/>
            <person name="Lucey K."/>
            <person name="Ballor N.R."/>
            <person name="Ottesen E."/>
            <person name="Rosenthal R."/>
            <person name="Allen A."/>
            <person name="Leadbetter J.R."/>
            <person name="Paulsen I.T."/>
        </authorList>
    </citation>
    <scope>NUCLEOTIDE SEQUENCE [LARGE SCALE GENOMIC DNA]</scope>
    <source>
        <strain evidence="18">ATCC BAA-887 / DSM 12427 / ZAS-2</strain>
    </source>
</reference>
<dbReference type="InterPro" id="IPR007197">
    <property type="entry name" value="rSAM"/>
</dbReference>
<keyword evidence="6" id="KW-0949">S-adenosyl-L-methionine</keyword>
<dbReference type="Gene3D" id="3.40.50.12160">
    <property type="entry name" value="Methylthiotransferase, N-terminal domain"/>
    <property type="match status" value="1"/>
</dbReference>
<dbReference type="Pfam" id="PF00919">
    <property type="entry name" value="UPF0004"/>
    <property type="match status" value="1"/>
</dbReference>
<dbReference type="InterPro" id="IPR013848">
    <property type="entry name" value="Methylthiotransferase_N"/>
</dbReference>
<dbReference type="AlphaFoldDB" id="F5YMU0"/>
<dbReference type="SMART" id="SM00729">
    <property type="entry name" value="Elp3"/>
    <property type="match status" value="1"/>
</dbReference>
<dbReference type="HOGENOM" id="CLU_018697_2_0_12"/>
<dbReference type="PANTHER" id="PTHR43020">
    <property type="entry name" value="CDK5 REGULATORY SUBUNIT-ASSOCIATED PROTEIN 1"/>
    <property type="match status" value="1"/>
</dbReference>
<dbReference type="NCBIfam" id="TIGR01574">
    <property type="entry name" value="miaB-methiolase"/>
    <property type="match status" value="1"/>
</dbReference>
<dbReference type="NCBIfam" id="TIGR00089">
    <property type="entry name" value="MiaB/RimO family radical SAM methylthiotransferase"/>
    <property type="match status" value="1"/>
</dbReference>
<dbReference type="PROSITE" id="PS51918">
    <property type="entry name" value="RADICAL_SAM"/>
    <property type="match status" value="1"/>
</dbReference>
<evidence type="ECO:0000256" key="12">
    <source>
        <dbReference type="ARBA" id="ARBA00080698"/>
    </source>
</evidence>
<dbReference type="KEGG" id="tpi:TREPR_1730"/>
<dbReference type="SFLD" id="SFLDS00029">
    <property type="entry name" value="Radical_SAM"/>
    <property type="match status" value="1"/>
</dbReference>
<dbReference type="InterPro" id="IPR023404">
    <property type="entry name" value="rSAM_horseshoe"/>
</dbReference>
<dbReference type="InterPro" id="IPR002792">
    <property type="entry name" value="TRAM_dom"/>
</dbReference>
<evidence type="ECO:0000313" key="17">
    <source>
        <dbReference type="EMBL" id="AEF85198.1"/>
    </source>
</evidence>
<dbReference type="InterPro" id="IPR038135">
    <property type="entry name" value="Methylthiotransferase_N_sf"/>
</dbReference>
<dbReference type="InterPro" id="IPR020612">
    <property type="entry name" value="Methylthiotransferase_CS"/>
</dbReference>
<dbReference type="PANTHER" id="PTHR43020:SF2">
    <property type="entry name" value="MITOCHONDRIAL TRNA METHYLTHIOTRANSFERASE CDK5RAP1"/>
    <property type="match status" value="1"/>
</dbReference>
<dbReference type="eggNOG" id="COG0621">
    <property type="taxonomic scope" value="Bacteria"/>
</dbReference>
<evidence type="ECO:0000256" key="9">
    <source>
        <dbReference type="ARBA" id="ARBA00023014"/>
    </source>
</evidence>
<evidence type="ECO:0000256" key="10">
    <source>
        <dbReference type="ARBA" id="ARBA00033765"/>
    </source>
</evidence>
<evidence type="ECO:0000256" key="6">
    <source>
        <dbReference type="ARBA" id="ARBA00022691"/>
    </source>
</evidence>
<evidence type="ECO:0000256" key="11">
    <source>
        <dbReference type="ARBA" id="ARBA00068570"/>
    </source>
</evidence>
<evidence type="ECO:0000256" key="2">
    <source>
        <dbReference type="ARBA" id="ARBA00003234"/>
    </source>
</evidence>
<dbReference type="Pfam" id="PF04055">
    <property type="entry name" value="Radical_SAM"/>
    <property type="match status" value="1"/>
</dbReference>
<dbReference type="Proteomes" id="UP000009223">
    <property type="component" value="Chromosome"/>
</dbReference>
<evidence type="ECO:0000313" key="18">
    <source>
        <dbReference type="Proteomes" id="UP000009223"/>
    </source>
</evidence>
<keyword evidence="3" id="KW-0004">4Fe-4S</keyword>
<keyword evidence="4" id="KW-0963">Cytoplasm</keyword>
<dbReference type="CDD" id="cd01335">
    <property type="entry name" value="Radical_SAM"/>
    <property type="match status" value="1"/>
</dbReference>
<proteinExistence type="predicted"/>
<dbReference type="InterPro" id="IPR058240">
    <property type="entry name" value="rSAM_sf"/>
</dbReference>
<evidence type="ECO:0000256" key="5">
    <source>
        <dbReference type="ARBA" id="ARBA00022679"/>
    </source>
</evidence>
<gene>
    <name evidence="17" type="primary">miaB</name>
    <name evidence="17" type="ordered locus">TREPR_1730</name>
</gene>
<evidence type="ECO:0000256" key="3">
    <source>
        <dbReference type="ARBA" id="ARBA00022485"/>
    </source>
</evidence>
<organism evidence="17 18">
    <name type="scientific">Treponema primitia (strain ATCC BAA-887 / DSM 12427 / ZAS-2)</name>
    <dbReference type="NCBI Taxonomy" id="545694"/>
    <lineage>
        <taxon>Bacteria</taxon>
        <taxon>Pseudomonadati</taxon>
        <taxon>Spirochaetota</taxon>
        <taxon>Spirochaetia</taxon>
        <taxon>Spirochaetales</taxon>
        <taxon>Treponemataceae</taxon>
        <taxon>Treponema</taxon>
    </lineage>
</organism>
<dbReference type="EC" id="2.8.4.3" evidence="10"/>
<dbReference type="GO" id="GO:0046872">
    <property type="term" value="F:metal ion binding"/>
    <property type="evidence" value="ECO:0007669"/>
    <property type="project" value="UniProtKB-KW"/>
</dbReference>
<feature type="domain" description="TRAM" evidence="14">
    <location>
        <begin position="387"/>
        <end position="447"/>
    </location>
</feature>
<keyword evidence="8" id="KW-0408">Iron</keyword>
<dbReference type="InterPro" id="IPR006638">
    <property type="entry name" value="Elp3/MiaA/NifB-like_rSAM"/>
</dbReference>
<protein>
    <recommendedName>
        <fullName evidence="11">tRNA-2-methylthio-N(6)-dimethylallyladenosine synthase</fullName>
        <ecNumber evidence="10">2.8.4.3</ecNumber>
    </recommendedName>
    <alternativeName>
        <fullName evidence="13">(Dimethylallyl)adenosine tRNA methylthiotransferase MiaB</fullName>
    </alternativeName>
    <alternativeName>
        <fullName evidence="12">tRNA-i(6)A37 methylthiotransferase</fullName>
    </alternativeName>
</protein>
<dbReference type="SUPFAM" id="SSF102114">
    <property type="entry name" value="Radical SAM enzymes"/>
    <property type="match status" value="1"/>
</dbReference>